<gene>
    <name evidence="3" type="ORF">DMP08_09245</name>
</gene>
<sequence length="359" mass="39162">MLMGWARALVSPPEFSDYREAVREQNLSMMKGLCLGCLIVSFGAVLLELIDASFGFKGAGAYALAVLSTVGYVSARTVLVRHLDIVLVSYYVFLGLMLLLFMLMGTVWDTESAAITFIMFMVMLPLFVLDRPWRIALFIGVATALFCFLTTMFKSPELALADVRNSVSFCFMGIAINTAFMRVKLNDVVTRAEFEKLSTIDSLTGVLNRRSGESLIEWLLEAREEGALSALAMVDIDDFKQVNDTHGHSVGDGVLLSVTQAIERELRPGDVLCRLGGDEFVVFFSKLASREEGVALAQRFVENVRRGHEEAAGASVSVGVAYCPDSGASFASLYQAADEALYRSKGEGKNRVACAGRSA</sequence>
<dbReference type="PANTHER" id="PTHR45138:SF9">
    <property type="entry name" value="DIGUANYLATE CYCLASE DGCM-RELATED"/>
    <property type="match status" value="1"/>
</dbReference>
<dbReference type="Proteomes" id="UP000278632">
    <property type="component" value="Unassembled WGS sequence"/>
</dbReference>
<dbReference type="Gene3D" id="3.30.70.270">
    <property type="match status" value="1"/>
</dbReference>
<evidence type="ECO:0000256" key="1">
    <source>
        <dbReference type="SAM" id="Phobius"/>
    </source>
</evidence>
<dbReference type="SMART" id="SM00267">
    <property type="entry name" value="GGDEF"/>
    <property type="match status" value="1"/>
</dbReference>
<feature type="transmembrane region" description="Helical" evidence="1">
    <location>
        <begin position="32"/>
        <end position="50"/>
    </location>
</feature>
<dbReference type="GO" id="GO:0052621">
    <property type="term" value="F:diguanylate cyclase activity"/>
    <property type="evidence" value="ECO:0007669"/>
    <property type="project" value="TreeGrafter"/>
</dbReference>
<feature type="transmembrane region" description="Helical" evidence="1">
    <location>
        <begin position="56"/>
        <end position="75"/>
    </location>
</feature>
<keyword evidence="1" id="KW-1133">Transmembrane helix</keyword>
<proteinExistence type="predicted"/>
<dbReference type="Pfam" id="PF00990">
    <property type="entry name" value="GGDEF"/>
    <property type="match status" value="1"/>
</dbReference>
<dbReference type="FunFam" id="3.30.70.270:FF:000001">
    <property type="entry name" value="Diguanylate cyclase domain protein"/>
    <property type="match status" value="1"/>
</dbReference>
<keyword evidence="1" id="KW-0472">Membrane</keyword>
<comment type="caution">
    <text evidence="3">The sequence shown here is derived from an EMBL/GenBank/DDBJ whole genome shotgun (WGS) entry which is preliminary data.</text>
</comment>
<dbReference type="AlphaFoldDB" id="A0A3N0B386"/>
<dbReference type="InterPro" id="IPR043128">
    <property type="entry name" value="Rev_trsase/Diguanyl_cyclase"/>
</dbReference>
<protein>
    <recommendedName>
        <fullName evidence="2">GGDEF domain-containing protein</fullName>
    </recommendedName>
</protein>
<dbReference type="EMBL" id="QICD01000020">
    <property type="protein sequence ID" value="RNL41581.1"/>
    <property type="molecule type" value="Genomic_DNA"/>
</dbReference>
<dbReference type="InterPro" id="IPR029787">
    <property type="entry name" value="Nucleotide_cyclase"/>
</dbReference>
<name>A0A3N0B386_9ACTN</name>
<evidence type="ECO:0000313" key="3">
    <source>
        <dbReference type="EMBL" id="RNL41581.1"/>
    </source>
</evidence>
<dbReference type="SUPFAM" id="SSF55073">
    <property type="entry name" value="Nucleotide cyclase"/>
    <property type="match status" value="1"/>
</dbReference>
<accession>A0A3N0B386</accession>
<organism evidence="3 4">
    <name type="scientific">Paraeggerthella hongkongensis</name>
    <dbReference type="NCBI Taxonomy" id="230658"/>
    <lineage>
        <taxon>Bacteria</taxon>
        <taxon>Bacillati</taxon>
        <taxon>Actinomycetota</taxon>
        <taxon>Coriobacteriia</taxon>
        <taxon>Eggerthellales</taxon>
        <taxon>Eggerthellaceae</taxon>
        <taxon>Paraeggerthella</taxon>
    </lineage>
</organism>
<dbReference type="OrthoDB" id="8526884at2"/>
<dbReference type="RefSeq" id="WP_123192622.1">
    <property type="nucleotide sequence ID" value="NZ_QICD01000020.1"/>
</dbReference>
<dbReference type="CDD" id="cd01949">
    <property type="entry name" value="GGDEF"/>
    <property type="match status" value="1"/>
</dbReference>
<evidence type="ECO:0000313" key="4">
    <source>
        <dbReference type="Proteomes" id="UP000278632"/>
    </source>
</evidence>
<keyword evidence="4" id="KW-1185">Reference proteome</keyword>
<keyword evidence="1" id="KW-0812">Transmembrane</keyword>
<feature type="transmembrane region" description="Helical" evidence="1">
    <location>
        <begin position="87"/>
        <end position="107"/>
    </location>
</feature>
<feature type="domain" description="GGDEF" evidence="2">
    <location>
        <begin position="227"/>
        <end position="357"/>
    </location>
</feature>
<reference evidence="4" key="1">
    <citation type="submission" date="2018-05" db="EMBL/GenBank/DDBJ databases">
        <title>Genome Sequencing of selected type strains of the family Eggerthellaceae.</title>
        <authorList>
            <person name="Danylec N."/>
            <person name="Stoll D.A."/>
            <person name="Doetsch A."/>
            <person name="Huch M."/>
        </authorList>
    </citation>
    <scope>NUCLEOTIDE SEQUENCE [LARGE SCALE GENOMIC DNA]</scope>
    <source>
        <strain evidence="4">DSM 16106</strain>
    </source>
</reference>
<dbReference type="NCBIfam" id="TIGR00254">
    <property type="entry name" value="GGDEF"/>
    <property type="match status" value="1"/>
</dbReference>
<feature type="transmembrane region" description="Helical" evidence="1">
    <location>
        <begin position="136"/>
        <end position="153"/>
    </location>
</feature>
<dbReference type="InterPro" id="IPR050469">
    <property type="entry name" value="Diguanylate_Cyclase"/>
</dbReference>
<feature type="transmembrane region" description="Helical" evidence="1">
    <location>
        <begin position="113"/>
        <end position="129"/>
    </location>
</feature>
<dbReference type="InterPro" id="IPR000160">
    <property type="entry name" value="GGDEF_dom"/>
</dbReference>
<dbReference type="PANTHER" id="PTHR45138">
    <property type="entry name" value="REGULATORY COMPONENTS OF SENSORY TRANSDUCTION SYSTEM"/>
    <property type="match status" value="1"/>
</dbReference>
<dbReference type="PROSITE" id="PS50887">
    <property type="entry name" value="GGDEF"/>
    <property type="match status" value="1"/>
</dbReference>
<evidence type="ECO:0000259" key="2">
    <source>
        <dbReference type="PROSITE" id="PS50887"/>
    </source>
</evidence>